<dbReference type="Gene3D" id="3.30.9.10">
    <property type="entry name" value="D-Amino Acid Oxidase, subunit A, domain 2"/>
    <property type="match status" value="1"/>
</dbReference>
<dbReference type="GO" id="GO:0005737">
    <property type="term" value="C:cytoplasm"/>
    <property type="evidence" value="ECO:0007669"/>
    <property type="project" value="TreeGrafter"/>
</dbReference>
<evidence type="ECO:0000313" key="3">
    <source>
        <dbReference type="Proteomes" id="UP000320235"/>
    </source>
</evidence>
<name>A0A543FJH3_9MICO</name>
<gene>
    <name evidence="2" type="ORF">FB391_0242</name>
</gene>
<dbReference type="Pfam" id="PF01266">
    <property type="entry name" value="DAO"/>
    <property type="match status" value="1"/>
</dbReference>
<dbReference type="Proteomes" id="UP000320235">
    <property type="component" value="Unassembled WGS sequence"/>
</dbReference>
<dbReference type="PANTHER" id="PTHR13847:SF281">
    <property type="entry name" value="FAD DEPENDENT OXIDOREDUCTASE DOMAIN-CONTAINING PROTEIN"/>
    <property type="match status" value="1"/>
</dbReference>
<evidence type="ECO:0000313" key="2">
    <source>
        <dbReference type="EMBL" id="TQM33955.1"/>
    </source>
</evidence>
<evidence type="ECO:0000259" key="1">
    <source>
        <dbReference type="Pfam" id="PF01266"/>
    </source>
</evidence>
<reference evidence="2 3" key="1">
    <citation type="submission" date="2019-06" db="EMBL/GenBank/DDBJ databases">
        <title>Sequencing the genomes of 1000 actinobacteria strains.</title>
        <authorList>
            <person name="Klenk H.-P."/>
        </authorList>
    </citation>
    <scope>NUCLEOTIDE SEQUENCE [LARGE SCALE GENOMIC DNA]</scope>
    <source>
        <strain evidence="2 3">DSM 105492</strain>
    </source>
</reference>
<accession>A0A543FJH3</accession>
<proteinExistence type="predicted"/>
<keyword evidence="3" id="KW-1185">Reference proteome</keyword>
<dbReference type="InterPro" id="IPR036188">
    <property type="entry name" value="FAD/NAD-bd_sf"/>
</dbReference>
<dbReference type="AlphaFoldDB" id="A0A543FJH3"/>
<protein>
    <submittedName>
        <fullName evidence="2">Glycine/D-amino acid oxidase-like deaminating enzyme</fullName>
    </submittedName>
</protein>
<comment type="caution">
    <text evidence="2">The sequence shown here is derived from an EMBL/GenBank/DDBJ whole genome shotgun (WGS) entry which is preliminary data.</text>
</comment>
<dbReference type="Gene3D" id="3.50.50.60">
    <property type="entry name" value="FAD/NAD(P)-binding domain"/>
    <property type="match status" value="1"/>
</dbReference>
<feature type="domain" description="FAD dependent oxidoreductase" evidence="1">
    <location>
        <begin position="62"/>
        <end position="422"/>
    </location>
</feature>
<dbReference type="PANTHER" id="PTHR13847">
    <property type="entry name" value="SARCOSINE DEHYDROGENASE-RELATED"/>
    <property type="match status" value="1"/>
</dbReference>
<dbReference type="InterPro" id="IPR006076">
    <property type="entry name" value="FAD-dep_OxRdtase"/>
</dbReference>
<sequence length="487" mass="54262">MGETNASELITVGTTVFERQRPQASVIRHSLADTRHSVFWRDDLPESLTPDRPQLVGTHRADLVIVGGGYTGLWTALLAGERMPGAKIVVVEAQRVGWAASGRNGGFCESSLTHGHENGMARWPNEMPLIERLGLENLDAIQESESRYGMDFQFERTGQLAPAVEPHQVEWLKEWAAEGEQGVVYLDEDEVRASVNSPTYLAGVWEKDACGMVHPARMAAELARVCEERGVEIFERSHVTGLDTSGPGVVVITEHGRVEASRAALGTNVFPSLLKRNRLMTVPVYDYVLMTEPLSDEQLTSIGWNDRQGIGDLANQFHYYRITRDNRILFGGYDAIYYYGRRVEPGHEHRPETWEKLAGHFFTTFPQLEGLRFTHQWAGAIDSSTQFTAFFGTARERRVAYAAGFTGLGVGSTRFAGEVMLDLLDGVSNERTELEMVRKRPIPFPPEPAASLAVNTVRWSLDRADHNFGKRNLLLKTLDALGLGFDS</sequence>
<organism evidence="2 3">
    <name type="scientific">Microbacterium kyungheense</name>
    <dbReference type="NCBI Taxonomy" id="1263636"/>
    <lineage>
        <taxon>Bacteria</taxon>
        <taxon>Bacillati</taxon>
        <taxon>Actinomycetota</taxon>
        <taxon>Actinomycetes</taxon>
        <taxon>Micrococcales</taxon>
        <taxon>Microbacteriaceae</taxon>
        <taxon>Microbacterium</taxon>
    </lineage>
</organism>
<dbReference type="SUPFAM" id="SSF51905">
    <property type="entry name" value="FAD/NAD(P)-binding domain"/>
    <property type="match status" value="1"/>
</dbReference>
<dbReference type="EMBL" id="VFPE01000001">
    <property type="protein sequence ID" value="TQM33955.1"/>
    <property type="molecule type" value="Genomic_DNA"/>
</dbReference>